<keyword evidence="4" id="KW-1185">Reference proteome</keyword>
<dbReference type="EMBL" id="PZZL01000002">
    <property type="protein sequence ID" value="PTM61223.1"/>
    <property type="molecule type" value="Genomic_DNA"/>
</dbReference>
<protein>
    <submittedName>
        <fullName evidence="3">Uncharacterized protein</fullName>
    </submittedName>
</protein>
<feature type="chain" id="PRO_5015419658" evidence="2">
    <location>
        <begin position="29"/>
        <end position="113"/>
    </location>
</feature>
<name>A0A2T4ZH37_9HYPH</name>
<gene>
    <name evidence="3" type="ORF">C8P69_102610</name>
</gene>
<dbReference type="Proteomes" id="UP000241808">
    <property type="component" value="Unassembled WGS sequence"/>
</dbReference>
<evidence type="ECO:0000313" key="3">
    <source>
        <dbReference type="EMBL" id="PTM61223.1"/>
    </source>
</evidence>
<evidence type="ECO:0000256" key="2">
    <source>
        <dbReference type="SAM" id="SignalP"/>
    </source>
</evidence>
<organism evidence="3 4">
    <name type="scientific">Phreatobacter oligotrophus</name>
    <dbReference type="NCBI Taxonomy" id="1122261"/>
    <lineage>
        <taxon>Bacteria</taxon>
        <taxon>Pseudomonadati</taxon>
        <taxon>Pseudomonadota</taxon>
        <taxon>Alphaproteobacteria</taxon>
        <taxon>Hyphomicrobiales</taxon>
        <taxon>Phreatobacteraceae</taxon>
        <taxon>Phreatobacter</taxon>
    </lineage>
</organism>
<dbReference type="AlphaFoldDB" id="A0A2T4ZH37"/>
<evidence type="ECO:0000313" key="4">
    <source>
        <dbReference type="Proteomes" id="UP000241808"/>
    </source>
</evidence>
<comment type="caution">
    <text evidence="3">The sequence shown here is derived from an EMBL/GenBank/DDBJ whole genome shotgun (WGS) entry which is preliminary data.</text>
</comment>
<reference evidence="3 4" key="1">
    <citation type="submission" date="2018-04" db="EMBL/GenBank/DDBJ databases">
        <title>Genomic Encyclopedia of Archaeal and Bacterial Type Strains, Phase II (KMG-II): from individual species to whole genera.</title>
        <authorList>
            <person name="Goeker M."/>
        </authorList>
    </citation>
    <scope>NUCLEOTIDE SEQUENCE [LARGE SCALE GENOMIC DNA]</scope>
    <source>
        <strain evidence="3 4">DSM 25521</strain>
    </source>
</reference>
<keyword evidence="2" id="KW-0732">Signal</keyword>
<proteinExistence type="predicted"/>
<feature type="signal peptide" evidence="2">
    <location>
        <begin position="1"/>
        <end position="28"/>
    </location>
</feature>
<accession>A0A2T4ZH37</accession>
<feature type="region of interest" description="Disordered" evidence="1">
    <location>
        <begin position="83"/>
        <end position="113"/>
    </location>
</feature>
<evidence type="ECO:0000256" key="1">
    <source>
        <dbReference type="SAM" id="MobiDB-lite"/>
    </source>
</evidence>
<sequence>MRPMRLAATLLLAFALAAQALLVQTARAAQVAAMPGPAGFCLSDEKSDRHTSDRDCKVHCLLASGGDGAAIPLRDAATSRAFAPLAQAPGAPTEAPRPRPTLDQAARAPPVIA</sequence>
<dbReference type="RefSeq" id="WP_108175406.1">
    <property type="nucleotide sequence ID" value="NZ_PZZL01000002.1"/>
</dbReference>